<feature type="domain" description="Homeobox" evidence="8">
    <location>
        <begin position="200"/>
        <end position="260"/>
    </location>
</feature>
<dbReference type="InterPro" id="IPR018391">
    <property type="entry name" value="PQQ_b-propeller_rpt"/>
</dbReference>
<proteinExistence type="predicted"/>
<dbReference type="SMART" id="SM00564">
    <property type="entry name" value="PQQ"/>
    <property type="match status" value="3"/>
</dbReference>
<dbReference type="PROSITE" id="PS50071">
    <property type="entry name" value="HOMEOBOX_2"/>
    <property type="match status" value="1"/>
</dbReference>
<evidence type="ECO:0000313" key="10">
    <source>
        <dbReference type="WBParaSite" id="SMRG1_6910.1"/>
    </source>
</evidence>
<evidence type="ECO:0000256" key="2">
    <source>
        <dbReference type="ARBA" id="ARBA00023125"/>
    </source>
</evidence>
<dbReference type="Gene3D" id="2.40.128.630">
    <property type="match status" value="1"/>
</dbReference>
<dbReference type="InterPro" id="IPR009057">
    <property type="entry name" value="Homeodomain-like_sf"/>
</dbReference>
<dbReference type="Pfam" id="PF00046">
    <property type="entry name" value="Homeodomain"/>
    <property type="match status" value="1"/>
</dbReference>
<evidence type="ECO:0000256" key="4">
    <source>
        <dbReference type="ARBA" id="ARBA00023242"/>
    </source>
</evidence>
<dbReference type="GO" id="GO:0043041">
    <property type="term" value="P:amino acid activation for nonribosomal peptide biosynthetic process"/>
    <property type="evidence" value="ECO:0007669"/>
    <property type="project" value="TreeGrafter"/>
</dbReference>
<protein>
    <recommendedName>
        <fullName evidence="8">Homeobox domain-containing protein</fullName>
    </recommendedName>
</protein>
<dbReference type="InterPro" id="IPR001356">
    <property type="entry name" value="HD"/>
</dbReference>
<keyword evidence="3 5" id="KW-0371">Homeobox</keyword>
<dbReference type="PANTHER" id="PTHR44394:SF1">
    <property type="entry name" value="BETA-ALANINE-ACTIVATING ENZYME"/>
    <property type="match status" value="1"/>
</dbReference>
<dbReference type="PROSITE" id="PS00027">
    <property type="entry name" value="HOMEOBOX_1"/>
    <property type="match status" value="1"/>
</dbReference>
<comment type="subcellular location">
    <subcellularLocation>
        <location evidence="1 5 6">Nucleus</location>
    </subcellularLocation>
</comment>
<dbReference type="SUPFAM" id="SSF50998">
    <property type="entry name" value="Quinoprotein alcohol dehydrogenase-like"/>
    <property type="match status" value="1"/>
</dbReference>
<dbReference type="InterPro" id="IPR017970">
    <property type="entry name" value="Homeobox_CS"/>
</dbReference>
<dbReference type="InterPro" id="IPR002372">
    <property type="entry name" value="PQQ_rpt_dom"/>
</dbReference>
<evidence type="ECO:0000256" key="6">
    <source>
        <dbReference type="RuleBase" id="RU000682"/>
    </source>
</evidence>
<dbReference type="CDD" id="cd00086">
    <property type="entry name" value="homeodomain"/>
    <property type="match status" value="1"/>
</dbReference>
<dbReference type="GO" id="GO:0005634">
    <property type="term" value="C:nucleus"/>
    <property type="evidence" value="ECO:0007669"/>
    <property type="project" value="UniProtKB-SubCell"/>
</dbReference>
<dbReference type="GO" id="GO:0003677">
    <property type="term" value="F:DNA binding"/>
    <property type="evidence" value="ECO:0007669"/>
    <property type="project" value="UniProtKB-UniRule"/>
</dbReference>
<evidence type="ECO:0000256" key="5">
    <source>
        <dbReference type="PROSITE-ProRule" id="PRU00108"/>
    </source>
</evidence>
<evidence type="ECO:0000256" key="7">
    <source>
        <dbReference type="SAM" id="MobiDB-lite"/>
    </source>
</evidence>
<feature type="region of interest" description="Disordered" evidence="7">
    <location>
        <begin position="160"/>
        <end position="203"/>
    </location>
</feature>
<dbReference type="Proteomes" id="UP000050790">
    <property type="component" value="Unassembled WGS sequence"/>
</dbReference>
<dbReference type="GO" id="GO:0000981">
    <property type="term" value="F:DNA-binding transcription factor activity, RNA polymerase II-specific"/>
    <property type="evidence" value="ECO:0007669"/>
    <property type="project" value="InterPro"/>
</dbReference>
<name>A0AA85A7L7_9TREM</name>
<dbReference type="SUPFAM" id="SSF46689">
    <property type="entry name" value="Homeodomain-like"/>
    <property type="match status" value="1"/>
</dbReference>
<keyword evidence="4 5" id="KW-0539">Nucleus</keyword>
<dbReference type="InterPro" id="IPR015943">
    <property type="entry name" value="WD40/YVTN_repeat-like_dom_sf"/>
</dbReference>
<dbReference type="Gene3D" id="1.10.10.60">
    <property type="entry name" value="Homeodomain-like"/>
    <property type="match status" value="1"/>
</dbReference>
<dbReference type="AlphaFoldDB" id="A0AA85A7L7"/>
<evidence type="ECO:0000256" key="1">
    <source>
        <dbReference type="ARBA" id="ARBA00004123"/>
    </source>
</evidence>
<keyword evidence="2 5" id="KW-0238">DNA-binding</keyword>
<dbReference type="InterPro" id="IPR052091">
    <property type="entry name" value="Beta-ala_Activ/Resist"/>
</dbReference>
<reference evidence="10" key="1">
    <citation type="submission" date="2023-11" db="UniProtKB">
        <authorList>
            <consortium name="WormBaseParasite"/>
        </authorList>
    </citation>
    <scope>IDENTIFICATION</scope>
</reference>
<dbReference type="Gene3D" id="2.130.10.10">
    <property type="entry name" value="YVTN repeat-like/Quinoprotein amine dehydrogenase"/>
    <property type="match status" value="1"/>
</dbReference>
<accession>A0AA85A7L7</accession>
<organism evidence="9 10">
    <name type="scientific">Schistosoma margrebowiei</name>
    <dbReference type="NCBI Taxonomy" id="48269"/>
    <lineage>
        <taxon>Eukaryota</taxon>
        <taxon>Metazoa</taxon>
        <taxon>Spiralia</taxon>
        <taxon>Lophotrochozoa</taxon>
        <taxon>Platyhelminthes</taxon>
        <taxon>Trematoda</taxon>
        <taxon>Digenea</taxon>
        <taxon>Strigeidida</taxon>
        <taxon>Schistosomatoidea</taxon>
        <taxon>Schistosomatidae</taxon>
        <taxon>Schistosoma</taxon>
    </lineage>
</organism>
<dbReference type="FunFam" id="1.10.10.60:FF:000679">
    <property type="entry name" value="Homeobox protein aristaless"/>
    <property type="match status" value="1"/>
</dbReference>
<evidence type="ECO:0000259" key="8">
    <source>
        <dbReference type="PROSITE" id="PS50071"/>
    </source>
</evidence>
<dbReference type="InterPro" id="IPR011047">
    <property type="entry name" value="Quinoprotein_ADH-like_sf"/>
</dbReference>
<dbReference type="Pfam" id="PF13570">
    <property type="entry name" value="Beta-prop_ACSF4"/>
    <property type="match status" value="1"/>
</dbReference>
<feature type="compositionally biased region" description="Polar residues" evidence="7">
    <location>
        <begin position="160"/>
        <end position="170"/>
    </location>
</feature>
<evidence type="ECO:0000313" key="9">
    <source>
        <dbReference type="Proteomes" id="UP000050790"/>
    </source>
</evidence>
<dbReference type="SMART" id="SM00389">
    <property type="entry name" value="HOX"/>
    <property type="match status" value="1"/>
</dbReference>
<evidence type="ECO:0000256" key="3">
    <source>
        <dbReference type="ARBA" id="ARBA00023155"/>
    </source>
</evidence>
<feature type="DNA-binding region" description="Homeobox" evidence="5">
    <location>
        <begin position="202"/>
        <end position="261"/>
    </location>
</feature>
<sequence length="771" mass="86411">MQSNNLNQSLSSDYYSDFQNDSFKNMSTVCAQNSFFGIASLLGFSERKDLNDIDLSKISNSSDNLCVSSSEDSNILDYIQLNSTSNLFNSQVKNKFPNQPMFSEDNHFPLCHSNPVISANQVDNIMNESRNLESNKMDVKIRSLKSKMVKRASLSSEGIEISTSKTNNNTAKHRTKDCNHVGYHHHNQHHHHQQQNSRDRKHRRNRTTFTTFQLHELECAFEHSHYPDVLNREELAAKIRLPEVRVQVWFQNRRAKWRRQEKQEAITHTKNLEDALPYLKKQNNVSAGIDTINSETQLSSIYDKEYSSKISKLESFCRETNSVYEFISRCCSISMKSKTRFSKSISTKKVCQSKFENEFQMTVKHNYQHPFDIYTHGSVLKLPDLLPQIQFKFLWQHNLHKCVDASPLVLSGVHGFSNGCAFTGSHSGSVSALYVSNGRTVWPNATVSLPGRIEASSTLGFAGSSAVLVVGSLDGSIYCLDIECGTALCSYYTGGAVKSPGSYVYDYRFLACGSHGKLVHAIDLRSLNSIKPIWTNSFDGTPIVSPVIVSDMSQTSTPYLIIASLGGTIGCLDPRNPSHLVWMRDGKTPVFSKPLLYMDSSYKVNVIIAGVSGTIQSFSLLDGNIDWNYECSQELSGHAIFSDPVLDAQSHNVILSTNKGFLFALNVVNGNLTWMLDWTFDLNSKNLCSLNTPSLLQSDRHSLLIGTRADGLVYGCSVPSSLSVRRKAPTVWSTYRLPNQCFSSPVLYSENSNDVYIITGCRDNYVYGLSL</sequence>
<feature type="compositionally biased region" description="Basic residues" evidence="7">
    <location>
        <begin position="182"/>
        <end position="203"/>
    </location>
</feature>
<dbReference type="PANTHER" id="PTHR44394">
    <property type="entry name" value="BETA-ALANINE-ACTIVATING ENZYME"/>
    <property type="match status" value="1"/>
</dbReference>
<dbReference type="WBParaSite" id="SMRG1_6910.1">
    <property type="protein sequence ID" value="SMRG1_6910.1"/>
    <property type="gene ID" value="SMRG1_6910"/>
</dbReference>